<dbReference type="EMBL" id="CP091511">
    <property type="protein sequence ID" value="UOO88900.1"/>
    <property type="molecule type" value="Genomic_DNA"/>
</dbReference>
<dbReference type="RefSeq" id="WP_058357419.1">
    <property type="nucleotide sequence ID" value="NZ_CABKVG010000010.1"/>
</dbReference>
<proteinExistence type="predicted"/>
<keyword evidence="3" id="KW-1185">Reference proteome</keyword>
<organism evidence="2 3">
    <name type="scientific">Vitreoscilla massiliensis</name>
    <dbReference type="NCBI Taxonomy" id="1689272"/>
    <lineage>
        <taxon>Bacteria</taxon>
        <taxon>Pseudomonadati</taxon>
        <taxon>Pseudomonadota</taxon>
        <taxon>Betaproteobacteria</taxon>
        <taxon>Neisseriales</taxon>
        <taxon>Neisseriaceae</taxon>
        <taxon>Vitreoscilla</taxon>
    </lineage>
</organism>
<gene>
    <name evidence="2" type="ORF">LVJ82_15795</name>
</gene>
<dbReference type="Proteomes" id="UP000832011">
    <property type="component" value="Chromosome"/>
</dbReference>
<name>A0ABY4DZF4_9NEIS</name>
<evidence type="ECO:0008006" key="4">
    <source>
        <dbReference type="Google" id="ProtNLM"/>
    </source>
</evidence>
<reference evidence="2 3" key="1">
    <citation type="journal article" date="2022" name="Res Sq">
        <title>Evolution of multicellular longitudinally dividing oral cavity symbionts (Neisseriaceae).</title>
        <authorList>
            <person name="Nyongesa S."/>
            <person name="Weber P."/>
            <person name="Bernet E."/>
            <person name="Pullido F."/>
            <person name="Nieckarz M."/>
            <person name="Delaby M."/>
            <person name="Nieves C."/>
            <person name="Viehboeck T."/>
            <person name="Krause N."/>
            <person name="Rivera-Millot A."/>
            <person name="Nakamura A."/>
            <person name="Vischer N."/>
            <person name="VanNieuwenhze M."/>
            <person name="Brun Y."/>
            <person name="Cava F."/>
            <person name="Bulgheresi S."/>
            <person name="Veyrier F."/>
        </authorList>
    </citation>
    <scope>NUCLEOTIDE SEQUENCE [LARGE SCALE GENOMIC DNA]</scope>
    <source>
        <strain evidence="2 3">SN4</strain>
    </source>
</reference>
<evidence type="ECO:0000313" key="2">
    <source>
        <dbReference type="EMBL" id="UOO88900.1"/>
    </source>
</evidence>
<sequence length="242" mass="27304">MLNYYQLLNLAPTASRSDIEAALDKQQALGTLPPATLKLVADVLLSVENRQLYDEKLSTLPEMNQEYALASEELALSHSPNAPTTPSSQQLPYQEPPRRAAVDETADEDAVLVYPPIRQPDAHSRTFSMAKVKHTIMTSPMIWLLFAVLIFKLVGMATQETDFDVAEQHCIAAIQQQLAYPDSLHINTEEEVERPWRHRRVEYPVTIDYSAQPVFNQTQNYRAECVYNSDTKSLSDIKISAL</sequence>
<feature type="compositionally biased region" description="Polar residues" evidence="1">
    <location>
        <begin position="78"/>
        <end position="92"/>
    </location>
</feature>
<evidence type="ECO:0000313" key="3">
    <source>
        <dbReference type="Proteomes" id="UP000832011"/>
    </source>
</evidence>
<evidence type="ECO:0000256" key="1">
    <source>
        <dbReference type="SAM" id="MobiDB-lite"/>
    </source>
</evidence>
<protein>
    <recommendedName>
        <fullName evidence="4">J domain-containing protein</fullName>
    </recommendedName>
</protein>
<accession>A0ABY4DZF4</accession>
<feature type="region of interest" description="Disordered" evidence="1">
    <location>
        <begin position="76"/>
        <end position="101"/>
    </location>
</feature>